<sequence>MRRRVLGTNLRRLREERDLLLEDAALQLSCHPGKVSRIETGRSGIRALDLKALLDLYEIKDASEREGWLVLARESRKQQWCRVLEDQLPQDSWIWSDWRMRYLSVAASSQV</sequence>
<dbReference type="EMBL" id="JAJAGO010000017">
    <property type="protein sequence ID" value="MCT2593919.1"/>
    <property type="molecule type" value="Genomic_DNA"/>
</dbReference>
<dbReference type="SUPFAM" id="SSF47413">
    <property type="entry name" value="lambda repressor-like DNA-binding domains"/>
    <property type="match status" value="1"/>
</dbReference>
<protein>
    <submittedName>
        <fullName evidence="2">Helix-turn-helix domain-containing protein</fullName>
    </submittedName>
</protein>
<dbReference type="InterPro" id="IPR001387">
    <property type="entry name" value="Cro/C1-type_HTH"/>
</dbReference>
<organism evidence="2 3">
    <name type="scientific">Streptomyces gossypii</name>
    <dbReference type="NCBI Taxonomy" id="2883101"/>
    <lineage>
        <taxon>Bacteria</taxon>
        <taxon>Bacillati</taxon>
        <taxon>Actinomycetota</taxon>
        <taxon>Actinomycetes</taxon>
        <taxon>Kitasatosporales</taxon>
        <taxon>Streptomycetaceae</taxon>
        <taxon>Streptomyces</taxon>
    </lineage>
</organism>
<gene>
    <name evidence="2" type="ORF">LHJ74_29105</name>
</gene>
<dbReference type="PROSITE" id="PS50943">
    <property type="entry name" value="HTH_CROC1"/>
    <property type="match status" value="1"/>
</dbReference>
<reference evidence="2 3" key="1">
    <citation type="submission" date="2021-10" db="EMBL/GenBank/DDBJ databases">
        <title>Streptomyces gossypii sp. nov., isolated from soil collected from cotton field.</title>
        <authorList>
            <person name="Ge X."/>
            <person name="Chen X."/>
            <person name="Liu W."/>
        </authorList>
    </citation>
    <scope>NUCLEOTIDE SEQUENCE [LARGE SCALE GENOMIC DNA]</scope>
    <source>
        <strain evidence="2 3">N2-109</strain>
    </source>
</reference>
<dbReference type="Pfam" id="PF13560">
    <property type="entry name" value="HTH_31"/>
    <property type="match status" value="1"/>
</dbReference>
<name>A0ABT2K366_9ACTN</name>
<comment type="caution">
    <text evidence="2">The sequence shown here is derived from an EMBL/GenBank/DDBJ whole genome shotgun (WGS) entry which is preliminary data.</text>
</comment>
<evidence type="ECO:0000259" key="1">
    <source>
        <dbReference type="PROSITE" id="PS50943"/>
    </source>
</evidence>
<evidence type="ECO:0000313" key="3">
    <source>
        <dbReference type="Proteomes" id="UP001156389"/>
    </source>
</evidence>
<feature type="domain" description="HTH cro/C1-type" evidence="1">
    <location>
        <begin position="10"/>
        <end position="65"/>
    </location>
</feature>
<dbReference type="Gene3D" id="1.10.260.40">
    <property type="entry name" value="lambda repressor-like DNA-binding domains"/>
    <property type="match status" value="1"/>
</dbReference>
<dbReference type="SMART" id="SM00530">
    <property type="entry name" value="HTH_XRE"/>
    <property type="match status" value="1"/>
</dbReference>
<dbReference type="InterPro" id="IPR010982">
    <property type="entry name" value="Lambda_DNA-bd_dom_sf"/>
</dbReference>
<dbReference type="RefSeq" id="WP_260221226.1">
    <property type="nucleotide sequence ID" value="NZ_JAJAGO010000017.1"/>
</dbReference>
<dbReference type="CDD" id="cd00093">
    <property type="entry name" value="HTH_XRE"/>
    <property type="match status" value="1"/>
</dbReference>
<accession>A0ABT2K366</accession>
<keyword evidence="3" id="KW-1185">Reference proteome</keyword>
<dbReference type="Proteomes" id="UP001156389">
    <property type="component" value="Unassembled WGS sequence"/>
</dbReference>
<evidence type="ECO:0000313" key="2">
    <source>
        <dbReference type="EMBL" id="MCT2593919.1"/>
    </source>
</evidence>
<proteinExistence type="predicted"/>